<protein>
    <submittedName>
        <fullName evidence="2">GNAT family N-acetyltransferase</fullName>
        <ecNumber evidence="2">2.3.1.-</ecNumber>
    </submittedName>
</protein>
<evidence type="ECO:0000313" key="3">
    <source>
        <dbReference type="Proteomes" id="UP001550044"/>
    </source>
</evidence>
<keyword evidence="2" id="KW-0808">Transferase</keyword>
<evidence type="ECO:0000313" key="2">
    <source>
        <dbReference type="EMBL" id="MET8438739.1"/>
    </source>
</evidence>
<organism evidence="2 3">
    <name type="scientific">Streptomyces sp. 900116325</name>
    <dbReference type="NCBI Taxonomy" id="3154295"/>
    <lineage>
        <taxon>Bacteria</taxon>
        <taxon>Bacillati</taxon>
        <taxon>Actinomycetota</taxon>
        <taxon>Actinomycetes</taxon>
        <taxon>Kitasatosporales</taxon>
        <taxon>Streptomycetaceae</taxon>
        <taxon>Streptomyces</taxon>
    </lineage>
</organism>
<evidence type="ECO:0000259" key="1">
    <source>
        <dbReference type="Pfam" id="PF00583"/>
    </source>
</evidence>
<keyword evidence="3" id="KW-1185">Reference proteome</keyword>
<proteinExistence type="predicted"/>
<accession>A0ABV2UMY2</accession>
<dbReference type="SUPFAM" id="SSF55729">
    <property type="entry name" value="Acyl-CoA N-acyltransferases (Nat)"/>
    <property type="match status" value="1"/>
</dbReference>
<dbReference type="Pfam" id="PF00583">
    <property type="entry name" value="Acetyltransf_1"/>
    <property type="match status" value="1"/>
</dbReference>
<keyword evidence="2" id="KW-0012">Acyltransferase</keyword>
<sequence length="68" mass="7447">MGGRPGYPVYLEYLVIPAGHRGRGYGSQMEWHLSRAMAARGYTRAFLLVKPERADALRLGRPGLAAGC</sequence>
<reference evidence="2 3" key="1">
    <citation type="submission" date="2024-06" db="EMBL/GenBank/DDBJ databases">
        <title>The Natural Products Discovery Center: Release of the First 8490 Sequenced Strains for Exploring Actinobacteria Biosynthetic Diversity.</title>
        <authorList>
            <person name="Kalkreuter E."/>
            <person name="Kautsar S.A."/>
            <person name="Yang D."/>
            <person name="Bader C.D."/>
            <person name="Teijaro C.N."/>
            <person name="Fluegel L."/>
            <person name="Davis C.M."/>
            <person name="Simpson J.R."/>
            <person name="Lauterbach L."/>
            <person name="Steele A.D."/>
            <person name="Gui C."/>
            <person name="Meng S."/>
            <person name="Li G."/>
            <person name="Viehrig K."/>
            <person name="Ye F."/>
            <person name="Su P."/>
            <person name="Kiefer A.F."/>
            <person name="Nichols A."/>
            <person name="Cepeda A.J."/>
            <person name="Yan W."/>
            <person name="Fan B."/>
            <person name="Jiang Y."/>
            <person name="Adhikari A."/>
            <person name="Zheng C.-J."/>
            <person name="Schuster L."/>
            <person name="Cowan T.M."/>
            <person name="Smanski M.J."/>
            <person name="Chevrette M.G."/>
            <person name="De Carvalho L.P.S."/>
            <person name="Shen B."/>
        </authorList>
    </citation>
    <scope>NUCLEOTIDE SEQUENCE [LARGE SCALE GENOMIC DNA]</scope>
    <source>
        <strain evidence="2 3">NPDC005137</strain>
    </source>
</reference>
<comment type="caution">
    <text evidence="2">The sequence shown here is derived from an EMBL/GenBank/DDBJ whole genome shotgun (WGS) entry which is preliminary data.</text>
</comment>
<dbReference type="Proteomes" id="UP001550044">
    <property type="component" value="Unassembled WGS sequence"/>
</dbReference>
<dbReference type="Gene3D" id="3.40.630.30">
    <property type="match status" value="1"/>
</dbReference>
<dbReference type="CDD" id="cd04301">
    <property type="entry name" value="NAT_SF"/>
    <property type="match status" value="1"/>
</dbReference>
<dbReference type="RefSeq" id="WP_356713162.1">
    <property type="nucleotide sequence ID" value="NZ_JBEXIP010000069.1"/>
</dbReference>
<feature type="domain" description="N-acetyltransferase" evidence="1">
    <location>
        <begin position="9"/>
        <end position="59"/>
    </location>
</feature>
<dbReference type="InterPro" id="IPR000182">
    <property type="entry name" value="GNAT_dom"/>
</dbReference>
<dbReference type="GO" id="GO:0016746">
    <property type="term" value="F:acyltransferase activity"/>
    <property type="evidence" value="ECO:0007669"/>
    <property type="project" value="UniProtKB-KW"/>
</dbReference>
<name>A0ABV2UMY2_9ACTN</name>
<dbReference type="EC" id="2.3.1.-" evidence="2"/>
<dbReference type="EMBL" id="JBEXIP010000069">
    <property type="protein sequence ID" value="MET8438739.1"/>
    <property type="molecule type" value="Genomic_DNA"/>
</dbReference>
<dbReference type="InterPro" id="IPR016181">
    <property type="entry name" value="Acyl_CoA_acyltransferase"/>
</dbReference>
<gene>
    <name evidence="2" type="ORF">ABZV61_39820</name>
</gene>